<feature type="region of interest" description="Disordered" evidence="4">
    <location>
        <begin position="1"/>
        <end position="36"/>
    </location>
</feature>
<organism evidence="6 7">
    <name type="scientific">Caballeronia terrestris</name>
    <dbReference type="NCBI Taxonomy" id="1226301"/>
    <lineage>
        <taxon>Bacteria</taxon>
        <taxon>Pseudomonadati</taxon>
        <taxon>Pseudomonadota</taxon>
        <taxon>Betaproteobacteria</taxon>
        <taxon>Burkholderiales</taxon>
        <taxon>Burkholderiaceae</taxon>
        <taxon>Caballeronia</taxon>
    </lineage>
</organism>
<accession>A0A158KDT0</accession>
<keyword evidence="2" id="KW-0964">Secreted</keyword>
<reference evidence="6" key="1">
    <citation type="submission" date="2016-01" db="EMBL/GenBank/DDBJ databases">
        <authorList>
            <person name="Peeters C."/>
        </authorList>
    </citation>
    <scope>NUCLEOTIDE SEQUENCE [LARGE SCALE GENOMIC DNA]</scope>
    <source>
        <strain evidence="6">LMG 22937</strain>
    </source>
</reference>
<evidence type="ECO:0000256" key="1">
    <source>
        <dbReference type="ARBA" id="ARBA00004613"/>
    </source>
</evidence>
<evidence type="ECO:0000256" key="4">
    <source>
        <dbReference type="SAM" id="MobiDB-lite"/>
    </source>
</evidence>
<dbReference type="InterPro" id="IPR008638">
    <property type="entry name" value="FhaB/CdiA-like_TPS"/>
</dbReference>
<dbReference type="PANTHER" id="PTHR12338:SF8">
    <property type="entry name" value="HEME_HEMOPEXIN-BINDING PROTEIN"/>
    <property type="match status" value="1"/>
</dbReference>
<dbReference type="PANTHER" id="PTHR12338">
    <property type="entry name" value="AUTOTRANSPORTER"/>
    <property type="match status" value="1"/>
</dbReference>
<dbReference type="OrthoDB" id="218680at2"/>
<dbReference type="RefSeq" id="WP_087659246.1">
    <property type="nucleotide sequence ID" value="NZ_FCOL02000048.1"/>
</dbReference>
<dbReference type="EMBL" id="FCOL02000048">
    <property type="protein sequence ID" value="SAL79215.1"/>
    <property type="molecule type" value="Genomic_DNA"/>
</dbReference>
<comment type="subcellular location">
    <subcellularLocation>
        <location evidence="1">Secreted</location>
    </subcellularLocation>
</comment>
<feature type="domain" description="Filamentous haemagglutinin FhaB/tRNA nuclease CdiA-like TPS" evidence="5">
    <location>
        <begin position="54"/>
        <end position="167"/>
    </location>
</feature>
<proteinExistence type="predicted"/>
<dbReference type="SUPFAM" id="SSF51126">
    <property type="entry name" value="Pectin lyase-like"/>
    <property type="match status" value="1"/>
</dbReference>
<dbReference type="SMART" id="SM00912">
    <property type="entry name" value="Haemagg_act"/>
    <property type="match status" value="1"/>
</dbReference>
<dbReference type="Pfam" id="PF18676">
    <property type="entry name" value="MBG_2"/>
    <property type="match status" value="1"/>
</dbReference>
<evidence type="ECO:0000259" key="5">
    <source>
        <dbReference type="SMART" id="SM00912"/>
    </source>
</evidence>
<gene>
    <name evidence="6" type="ORF">AWB67_05408</name>
</gene>
<sequence>MSDTSSGSGSASGMGRQQRRALERERRKLAQRTRRHGGTAPLMPLFAFLIAPGALALPVDGKVVSGDVAIGQAANNTLPITQTSPKGIVNWKAFSIGGNETVNIRQPNASAVLLNRVTGTDASVIAGHLNANGRVFLVNPAGVLFAPGASVNVGSLVASTLGISDKDFLAGKYRFTSVGGPAGAGVVNQGTITAANGGTVAMLGAQVDNQGTVSAKLGTVALGAGSDITLDFAGDGLTMLRINGAAADALVANSGAILADGGLVVMSVQSADALAGTVLNQQGVVRAQSVAERDGRILLDGGGTGETQVAGLLDATAGAGLTGGHIDVTGYHVALQEGARVDASGAAGGGRVRFGGGAAGADADLRNAQAVWMAPDAQIHANALANGAGGQVVAFGHDTARLYGTLTAKGGPLGGNGGKIETSGDYLDIAQARIDASAPMGVGGLWLIDPVNLTITDPTTLGATPAGSSTISNAAIDAQLNNNTSVTITTVPTAGTGSDLGNIFVQGAISRTSGTTAATLTLNALNSIIMTPVPRGDGPTLIPSITAAPGTGPLGIVLQANASGNAANNGAAIQMAGEGGTAPFPNPALRALTLQSNGGDVVIGNVAATAAQTGASVPMNEVTIDTRVQTGNGADLTQPGGNLTIRGSSAGGNAVSLTGVTINTNAGAIDVRGAVNGTTLGDGVFISGSSDVRTVLSSGAGPIRVYGSGSAAPGVAITQSNSDTPARVVSTGGSIDIRGLTDGRPQSASNVDSFFPAVSLTGASIEANGALQTVSVTGSVASLQPPSTASAISMQTSTLQTGAGGTVILRGASPSTNATLAIDGSDTISTTGTLVLVPGSVAPATFAIVPGDATQIDIAGTGAGFNIPASLLNAASSSIDTIVVGSNTHTGSITLNAFENETPFFNTSLTLENTGTNSGGISLPAGLDAGFNTLTLASTGPVTQGDAIIANSLILAGAGNFLLTNANNQMSNLAMAGTGRVDYQNAGDLRIAGNVSSGFGSATNQVVQLGNAALAPIGNTTVTAQAAGESAGDIDVGGTLLKSAGGDATLSLNAARDIDFTPSSVSSTSGALNIVLDATRQITIGNTNSSSADRVQISTNGGNFTAGTATGGTTGYDSAAVFLERADIDTRAGATSGSITLHGVNNFDAEQAIGVDINSSTLTTSSGSVELQGTSVGPNAGPGSGVVVRNNVFVSFGTTPPSAITSGSGAVRLYGAGSGALEAGVGIYDGSTITTTNGGTVDIRGSAQGNEPAGSRIAEGANGVVLQDGAISANGAGSKISIAGSTTSFDPGILIAVPGSSDGEPPPASFTITTGQQGVLSLLPGSVAGVDSLDIEGAANSISIPQGVAAIAAASVDPGTFAVPPQNAVPITLFGSGTGLSISPAEYQAFSPTLQTLVLGSATQTGAITVNGACAGGATTCVAPQRPSVATSLTLLNPATGSGGIALPYGVSMPGKTLALNSAGPVTDPNGIRAAGLLLAGNTNFTLIDAGNDVGTLAISNANNVTFSNLGSFAIGPLSAQSFDWTTQSATAIGVTDSTLSGILQATSTNGSIALGATTVRAGGKIDLVMENGVFANPGNGRLVSGDAWHVWASTWQGETRGGLDPGGAQPNFYGCSFPGTCSWPGNVPLNANHFVYVARPSVRVDIGDQTRVEGAPNGPFGFTTSGLVTSDTQGNALTAGPLTSTATPASPPGRYPIDGTFSSPVGYLVTVVPGTLTITPPPERPIDPAIFNRSGLQPLFTAQEQSFVYESNLGGINICVGSTEPILALQQPESVADSLAVEWKRVRSRPNLNSCLVVNGEHGCGEF</sequence>
<dbReference type="GO" id="GO:0005576">
    <property type="term" value="C:extracellular region"/>
    <property type="evidence" value="ECO:0007669"/>
    <property type="project" value="UniProtKB-SubCell"/>
</dbReference>
<evidence type="ECO:0000313" key="7">
    <source>
        <dbReference type="Proteomes" id="UP000054925"/>
    </source>
</evidence>
<comment type="caution">
    <text evidence="6">The sequence shown here is derived from an EMBL/GenBank/DDBJ whole genome shotgun (WGS) entry which is preliminary data.</text>
</comment>
<feature type="compositionally biased region" description="Low complexity" evidence="4">
    <location>
        <begin position="1677"/>
        <end position="1689"/>
    </location>
</feature>
<dbReference type="NCBIfam" id="TIGR01901">
    <property type="entry name" value="adhes_NPXG"/>
    <property type="match status" value="1"/>
</dbReference>
<feature type="region of interest" description="Disordered" evidence="4">
    <location>
        <begin position="1673"/>
        <end position="1695"/>
    </location>
</feature>
<dbReference type="Pfam" id="PF05860">
    <property type="entry name" value="TPS"/>
    <property type="match status" value="1"/>
</dbReference>
<name>A0A158KDT0_9BURK</name>
<keyword evidence="7" id="KW-1185">Reference proteome</keyword>
<feature type="compositionally biased region" description="Low complexity" evidence="4">
    <location>
        <begin position="1"/>
        <end position="16"/>
    </location>
</feature>
<dbReference type="InterPro" id="IPR012334">
    <property type="entry name" value="Pectin_lyas_fold"/>
</dbReference>
<evidence type="ECO:0000256" key="3">
    <source>
        <dbReference type="ARBA" id="ARBA00022729"/>
    </source>
</evidence>
<protein>
    <submittedName>
        <fullName evidence="6">Filamentous hemagglutinin-like protein</fullName>
    </submittedName>
</protein>
<dbReference type="InterPro" id="IPR041286">
    <property type="entry name" value="MBG_2"/>
</dbReference>
<dbReference type="Proteomes" id="UP000054925">
    <property type="component" value="Unassembled WGS sequence"/>
</dbReference>
<dbReference type="InterPro" id="IPR050909">
    <property type="entry name" value="Bact_Autotransporter_VF"/>
</dbReference>
<dbReference type="Gene3D" id="2.160.20.10">
    <property type="entry name" value="Single-stranded right-handed beta-helix, Pectin lyase-like"/>
    <property type="match status" value="1"/>
</dbReference>
<evidence type="ECO:0000256" key="2">
    <source>
        <dbReference type="ARBA" id="ARBA00022525"/>
    </source>
</evidence>
<evidence type="ECO:0000313" key="6">
    <source>
        <dbReference type="EMBL" id="SAL79215.1"/>
    </source>
</evidence>
<keyword evidence="3" id="KW-0732">Signal</keyword>
<dbReference type="InterPro" id="IPR011050">
    <property type="entry name" value="Pectin_lyase_fold/virulence"/>
</dbReference>